<dbReference type="EC" id="2.7.7.27" evidence="9"/>
<dbReference type="AlphaFoldDB" id="F7YUF3"/>
<dbReference type="InterPro" id="IPR011831">
    <property type="entry name" value="ADP-Glc_PPase"/>
</dbReference>
<evidence type="ECO:0000256" key="3">
    <source>
        <dbReference type="ARBA" id="ARBA00022679"/>
    </source>
</evidence>
<feature type="domain" description="Nucleotidyl transferase" evidence="11">
    <location>
        <begin position="6"/>
        <end position="257"/>
    </location>
</feature>
<keyword evidence="4 9" id="KW-0548">Nucleotidyltransferase</keyword>
<keyword evidence="14" id="KW-1185">Reference proteome</keyword>
<evidence type="ECO:0000256" key="10">
    <source>
        <dbReference type="RuleBase" id="RU003742"/>
    </source>
</evidence>
<feature type="site" description="Could play a key role in the communication between the regulatory and the substrate sites" evidence="9">
    <location>
        <position position="96"/>
    </location>
</feature>
<dbReference type="NCBIfam" id="NF003670">
    <property type="entry name" value="PRK05293.1"/>
    <property type="match status" value="1"/>
</dbReference>
<dbReference type="InterPro" id="IPR056818">
    <property type="entry name" value="GlmU/GlgC-like_hexapep"/>
</dbReference>
<dbReference type="InterPro" id="IPR029044">
    <property type="entry name" value="Nucleotide-diphossugar_trans"/>
</dbReference>
<dbReference type="GO" id="GO:0005524">
    <property type="term" value="F:ATP binding"/>
    <property type="evidence" value="ECO:0007669"/>
    <property type="project" value="UniProtKB-KW"/>
</dbReference>
<comment type="similarity">
    <text evidence="1 9">Belongs to the bacterial/plant glucose-1-phosphate adenylyltransferase family.</text>
</comment>
<comment type="subunit">
    <text evidence="9">Homotetramer.</text>
</comment>
<dbReference type="CDD" id="cd04651">
    <property type="entry name" value="LbH_G1P_AT_C"/>
    <property type="match status" value="1"/>
</dbReference>
<protein>
    <recommendedName>
        <fullName evidence="9">Glucose-1-phosphate adenylyltransferase</fullName>
        <ecNumber evidence="9">2.7.7.27</ecNumber>
    </recommendedName>
    <alternativeName>
        <fullName evidence="9">ADP-glucose pyrophosphorylase</fullName>
        <shortName evidence="9">ADPGlc PPase</shortName>
    </alternativeName>
    <alternativeName>
        <fullName evidence="9">ADP-glucose synthase</fullName>
    </alternativeName>
</protein>
<dbReference type="PROSITE" id="PS00809">
    <property type="entry name" value="ADP_GLC_PYROPHOSPH_2"/>
    <property type="match status" value="1"/>
</dbReference>
<evidence type="ECO:0000313" key="14">
    <source>
        <dbReference type="Proteomes" id="UP000006804"/>
    </source>
</evidence>
<dbReference type="NCBIfam" id="TIGR02091">
    <property type="entry name" value="glgC"/>
    <property type="match status" value="1"/>
</dbReference>
<dbReference type="eggNOG" id="COG0448">
    <property type="taxonomic scope" value="Bacteria"/>
</dbReference>
<keyword evidence="6 9" id="KW-0067">ATP-binding</keyword>
<dbReference type="CDD" id="cd02508">
    <property type="entry name" value="ADP_Glucose_PP"/>
    <property type="match status" value="1"/>
</dbReference>
<evidence type="ECO:0000256" key="6">
    <source>
        <dbReference type="ARBA" id="ARBA00022840"/>
    </source>
</evidence>
<comment type="pathway">
    <text evidence="9 10">Glycan biosynthesis; glycogen biosynthesis.</text>
</comment>
<dbReference type="PANTHER" id="PTHR43523:SF2">
    <property type="entry name" value="GLUCOSE-1-PHOSPHATE ADENYLYLTRANSFERASE"/>
    <property type="match status" value="1"/>
</dbReference>
<reference evidence="13 14" key="1">
    <citation type="submission" date="2010-11" db="EMBL/GenBank/DDBJ databases">
        <title>The complete genome of Thermotoga thermarum DSM 5069.</title>
        <authorList>
            <consortium name="US DOE Joint Genome Institute (JGI-PGF)"/>
            <person name="Lucas S."/>
            <person name="Copeland A."/>
            <person name="Lapidus A."/>
            <person name="Bruce D."/>
            <person name="Goodwin L."/>
            <person name="Pitluck S."/>
            <person name="Kyrpides N."/>
            <person name="Mavromatis K."/>
            <person name="Ivanova N."/>
            <person name="Zeytun A."/>
            <person name="Brettin T."/>
            <person name="Detter J.C."/>
            <person name="Tapia R."/>
            <person name="Han C."/>
            <person name="Land M."/>
            <person name="Hauser L."/>
            <person name="Markowitz V."/>
            <person name="Cheng J.-F."/>
            <person name="Hugenholtz P."/>
            <person name="Woyke T."/>
            <person name="Wu D."/>
            <person name="Spring S."/>
            <person name="Schroeder M."/>
            <person name="Brambilla E."/>
            <person name="Klenk H.-P."/>
            <person name="Eisen J.A."/>
        </authorList>
    </citation>
    <scope>NUCLEOTIDE SEQUENCE [LARGE SCALE GENOMIC DNA]</scope>
    <source>
        <strain evidence="13 14">DSM 5069</strain>
    </source>
</reference>
<dbReference type="PROSITE" id="PS00808">
    <property type="entry name" value="ADP_GLC_PYROPHOSPH_1"/>
    <property type="match status" value="1"/>
</dbReference>
<dbReference type="RefSeq" id="WP_013932573.1">
    <property type="nucleotide sequence ID" value="NC_015707.1"/>
</dbReference>
<dbReference type="PATRIC" id="fig|688269.3.peg.1322"/>
<keyword evidence="7 9" id="KW-0320">Glycogen biosynthesis</keyword>
<dbReference type="HOGENOM" id="CLU_029499_14_0_0"/>
<dbReference type="SUPFAM" id="SSF51161">
    <property type="entry name" value="Trimeric LpxA-like enzymes"/>
    <property type="match status" value="1"/>
</dbReference>
<dbReference type="InterPro" id="IPR005835">
    <property type="entry name" value="NTP_transferase_dom"/>
</dbReference>
<evidence type="ECO:0000256" key="8">
    <source>
        <dbReference type="ARBA" id="ARBA00023277"/>
    </source>
</evidence>
<dbReference type="HAMAP" id="MF_00624">
    <property type="entry name" value="GlgC"/>
    <property type="match status" value="1"/>
</dbReference>
<evidence type="ECO:0000256" key="5">
    <source>
        <dbReference type="ARBA" id="ARBA00022741"/>
    </source>
</evidence>
<feature type="binding site" evidence="9">
    <location>
        <position position="162"/>
    </location>
    <ligand>
        <name>alpha-D-glucose 1-phosphate</name>
        <dbReference type="ChEBI" id="CHEBI:58601"/>
    </ligand>
</feature>
<proteinExistence type="inferred from homology"/>
<keyword evidence="3 9" id="KW-0808">Transferase</keyword>
<dbReference type="EMBL" id="CP002351">
    <property type="protein sequence ID" value="AEH51356.1"/>
    <property type="molecule type" value="Genomic_DNA"/>
</dbReference>
<sequence length="420" mass="46811" precursor="true">MRKVVALILAGGHGKRLGVLTEKIAKPAVPFGGKYRLIDFTLSNCVNSGIYTVGVLTQYRPHILTSHIGIGRPWDLDRKKGGVTILPPYLGGVAGWYKGTADAVYQNIEYVDSHSPDYVLILSGDHVYAMDYNDMIDFHIMKGADGTIACMEVPIEEASRFGTMITDLNFRIVDFEEKPPKPRSNLVSLGIYVFNWDFLKKHLIEDAHDEKSSHDFGKDIIPKMVKNGERIFAFKFEGYWRDVGTIQSYWESNLELTRPVPPLNLYDRHWRFFTQTEEMPPAYCSPNSKIVNSIISEGCEIHGTVEGSVIFQGVYIGENSYVKNSVVMTNVHIGKNCKIVDAIIAENVVIEDEVVIGEGEDAVNQLDPEVYTGRITVVGMYSTIPAKCRIGKNCVIGISVKKEDFATNVVPSGGYVLAKE</sequence>
<evidence type="ECO:0000256" key="9">
    <source>
        <dbReference type="HAMAP-Rule" id="MF_00624"/>
    </source>
</evidence>
<keyword evidence="5 9" id="KW-0547">Nucleotide-binding</keyword>
<evidence type="ECO:0000313" key="13">
    <source>
        <dbReference type="EMBL" id="AEH51356.1"/>
    </source>
</evidence>
<dbReference type="GO" id="GO:0008878">
    <property type="term" value="F:glucose-1-phosphate adenylyltransferase activity"/>
    <property type="evidence" value="ECO:0007669"/>
    <property type="project" value="UniProtKB-UniRule"/>
</dbReference>
<dbReference type="SUPFAM" id="SSF53448">
    <property type="entry name" value="Nucleotide-diphospho-sugar transferases"/>
    <property type="match status" value="1"/>
</dbReference>
<dbReference type="OrthoDB" id="9801810at2"/>
<dbReference type="Gene3D" id="3.90.550.10">
    <property type="entry name" value="Spore Coat Polysaccharide Biosynthesis Protein SpsA, Chain A"/>
    <property type="match status" value="1"/>
</dbReference>
<gene>
    <name evidence="9" type="primary">glgC</name>
    <name evidence="13" type="ORF">Theth_1285</name>
</gene>
<feature type="binding site" evidence="9">
    <location>
        <position position="97"/>
    </location>
    <ligand>
        <name>alpha-D-glucose 1-phosphate</name>
        <dbReference type="ChEBI" id="CHEBI:58601"/>
    </ligand>
</feature>
<dbReference type="KEGG" id="tta:Theth_1285"/>
<dbReference type="InterPro" id="IPR005836">
    <property type="entry name" value="ADP_Glu_pyroP_CS"/>
</dbReference>
<dbReference type="STRING" id="688269.Theth_1285"/>
<evidence type="ECO:0000256" key="4">
    <source>
        <dbReference type="ARBA" id="ARBA00022695"/>
    </source>
</evidence>
<evidence type="ECO:0000256" key="7">
    <source>
        <dbReference type="ARBA" id="ARBA00023056"/>
    </source>
</evidence>
<dbReference type="InterPro" id="IPR011004">
    <property type="entry name" value="Trimer_LpxA-like_sf"/>
</dbReference>
<dbReference type="Gene3D" id="2.160.10.10">
    <property type="entry name" value="Hexapeptide repeat proteins"/>
    <property type="match status" value="1"/>
</dbReference>
<keyword evidence="2 9" id="KW-0321">Glycogen metabolism</keyword>
<dbReference type="Pfam" id="PF00483">
    <property type="entry name" value="NTP_transferase"/>
    <property type="match status" value="1"/>
</dbReference>
<evidence type="ECO:0000259" key="12">
    <source>
        <dbReference type="Pfam" id="PF24894"/>
    </source>
</evidence>
<dbReference type="InterPro" id="IPR023049">
    <property type="entry name" value="GlgC_bac"/>
</dbReference>
<dbReference type="Pfam" id="PF24894">
    <property type="entry name" value="Hexapep_GlmU"/>
    <property type="match status" value="1"/>
</dbReference>
<organism evidence="13 14">
    <name type="scientific">Pseudothermotoga thermarum DSM 5069</name>
    <dbReference type="NCBI Taxonomy" id="688269"/>
    <lineage>
        <taxon>Bacteria</taxon>
        <taxon>Thermotogati</taxon>
        <taxon>Thermotogota</taxon>
        <taxon>Thermotogae</taxon>
        <taxon>Thermotogales</taxon>
        <taxon>Thermotogaceae</taxon>
        <taxon>Pseudothermotoga</taxon>
    </lineage>
</organism>
<feature type="binding site" evidence="9">
    <location>
        <position position="188"/>
    </location>
    <ligand>
        <name>alpha-D-glucose 1-phosphate</name>
        <dbReference type="ChEBI" id="CHEBI:58601"/>
    </ligand>
</feature>
<dbReference type="Proteomes" id="UP000006804">
    <property type="component" value="Chromosome"/>
</dbReference>
<dbReference type="GO" id="GO:0005978">
    <property type="term" value="P:glycogen biosynthetic process"/>
    <property type="evidence" value="ECO:0007669"/>
    <property type="project" value="UniProtKB-UniRule"/>
</dbReference>
<accession>F7YUF3</accession>
<feature type="domain" description="Glucose-1-phosphate adenylyltransferase/Bifunctional protein GlmU-like C-terminal hexapeptide" evidence="12">
    <location>
        <begin position="288"/>
        <end position="361"/>
    </location>
</feature>
<feature type="site" description="Could play a key role in the communication between the regulatory and the substrate sites" evidence="9">
    <location>
        <position position="58"/>
    </location>
</feature>
<comment type="catalytic activity">
    <reaction evidence="9">
        <text>alpha-D-glucose 1-phosphate + ATP + H(+) = ADP-alpha-D-glucose + diphosphate</text>
        <dbReference type="Rhea" id="RHEA:12120"/>
        <dbReference type="ChEBI" id="CHEBI:15378"/>
        <dbReference type="ChEBI" id="CHEBI:30616"/>
        <dbReference type="ChEBI" id="CHEBI:33019"/>
        <dbReference type="ChEBI" id="CHEBI:57498"/>
        <dbReference type="ChEBI" id="CHEBI:58601"/>
        <dbReference type="EC" id="2.7.7.27"/>
    </reaction>
</comment>
<name>F7YUF3_9THEM</name>
<feature type="binding site" evidence="9">
    <location>
        <begin position="177"/>
        <end position="178"/>
    </location>
    <ligand>
        <name>alpha-D-glucose 1-phosphate</name>
        <dbReference type="ChEBI" id="CHEBI:58601"/>
    </ligand>
</feature>
<evidence type="ECO:0000259" key="11">
    <source>
        <dbReference type="Pfam" id="PF00483"/>
    </source>
</evidence>
<evidence type="ECO:0000256" key="1">
    <source>
        <dbReference type="ARBA" id="ARBA00010443"/>
    </source>
</evidence>
<dbReference type="UniPathway" id="UPA00164"/>
<evidence type="ECO:0000256" key="2">
    <source>
        <dbReference type="ARBA" id="ARBA00022600"/>
    </source>
</evidence>
<keyword evidence="8 9" id="KW-0119">Carbohydrate metabolism</keyword>
<comment type="function">
    <text evidence="9">Involved in the biosynthesis of ADP-glucose, a building block required for the elongation reactions to produce glycogen. Catalyzes the reaction between ATP and alpha-D-glucose 1-phosphate (G1P) to produce pyrophosphate and ADP-Glc.</text>
</comment>
<dbReference type="PANTHER" id="PTHR43523">
    <property type="entry name" value="GLUCOSE-1-PHOSPHATE ADENYLYLTRANSFERASE-RELATED"/>
    <property type="match status" value="1"/>
</dbReference>